<protein>
    <submittedName>
        <fullName evidence="1">Uncharacterized protein</fullName>
    </submittedName>
</protein>
<name>K5DPU3_RHOBT</name>
<comment type="caution">
    <text evidence="1">The sequence shown here is derived from an EMBL/GenBank/DDBJ whole genome shotgun (WGS) entry which is preliminary data.</text>
</comment>
<dbReference type="EMBL" id="AMCW01000004">
    <property type="protein sequence ID" value="EKK04528.1"/>
    <property type="molecule type" value="Genomic_DNA"/>
</dbReference>
<proteinExistence type="predicted"/>
<gene>
    <name evidence="1" type="ORF">RBSH_00143</name>
</gene>
<accession>K5DPU3</accession>
<dbReference type="AlphaFoldDB" id="K5DPU3"/>
<reference evidence="1 2" key="1">
    <citation type="journal article" date="2013" name="Mar. Genomics">
        <title>Expression of sulfatases in Rhodopirellula baltica and the diversity of sulfatases in the genus Rhodopirellula.</title>
        <authorList>
            <person name="Wegner C.E."/>
            <person name="Richter-Heitmann T."/>
            <person name="Klindworth A."/>
            <person name="Klockow C."/>
            <person name="Richter M."/>
            <person name="Achstetter T."/>
            <person name="Glockner F.O."/>
            <person name="Harder J."/>
        </authorList>
    </citation>
    <scope>NUCLEOTIDE SEQUENCE [LARGE SCALE GENOMIC DNA]</scope>
    <source>
        <strain evidence="1 2">SH28</strain>
    </source>
</reference>
<evidence type="ECO:0000313" key="2">
    <source>
        <dbReference type="Proteomes" id="UP000007993"/>
    </source>
</evidence>
<organism evidence="1 2">
    <name type="scientific">Rhodopirellula baltica SH28</name>
    <dbReference type="NCBI Taxonomy" id="993517"/>
    <lineage>
        <taxon>Bacteria</taxon>
        <taxon>Pseudomonadati</taxon>
        <taxon>Planctomycetota</taxon>
        <taxon>Planctomycetia</taxon>
        <taxon>Pirellulales</taxon>
        <taxon>Pirellulaceae</taxon>
        <taxon>Rhodopirellula</taxon>
    </lineage>
</organism>
<sequence>MARSWSTTKPIANVGVGRFFDGGRWITDGEAQYGQIVASMPDRPVNAAPHD</sequence>
<dbReference type="Proteomes" id="UP000007993">
    <property type="component" value="Unassembled WGS sequence"/>
</dbReference>
<evidence type="ECO:0000313" key="1">
    <source>
        <dbReference type="EMBL" id="EKK04528.1"/>
    </source>
</evidence>